<dbReference type="InterPro" id="IPR023485">
    <property type="entry name" value="Ptyr_pPase"/>
</dbReference>
<dbReference type="PANTHER" id="PTHR11717:SF7">
    <property type="entry name" value="LOW MOLECULAR WEIGHT PHOSPHOTYROSINE PROTEIN PHOSPHATASE"/>
    <property type="match status" value="1"/>
</dbReference>
<keyword evidence="6" id="KW-1185">Reference proteome</keyword>
<dbReference type="WBParaSite" id="SBAD_0000800601-mRNA-1">
    <property type="protein sequence ID" value="SBAD_0000800601-mRNA-1"/>
    <property type="gene ID" value="SBAD_0000800601"/>
</dbReference>
<dbReference type="EC" id="3.1.3.48" evidence="1"/>
<dbReference type="InterPro" id="IPR036196">
    <property type="entry name" value="Ptyr_pPase_sf"/>
</dbReference>
<dbReference type="PANTHER" id="PTHR11717">
    <property type="entry name" value="LOW MOLECULAR WEIGHT PROTEIN TYROSINE PHOSPHATASE"/>
    <property type="match status" value="1"/>
</dbReference>
<keyword evidence="3" id="KW-0472">Membrane</keyword>
<name>A0A183IVR8_9BILA</name>
<evidence type="ECO:0000313" key="5">
    <source>
        <dbReference type="EMBL" id="VDP14021.1"/>
    </source>
</evidence>
<accession>A0A183IVR8</accession>
<evidence type="ECO:0000256" key="1">
    <source>
        <dbReference type="ARBA" id="ARBA00013064"/>
    </source>
</evidence>
<protein>
    <recommendedName>
        <fullName evidence="1">protein-tyrosine-phosphatase</fullName>
        <ecNumber evidence="1">3.1.3.48</ecNumber>
    </recommendedName>
</protein>
<dbReference type="AlphaFoldDB" id="A0A183IVR8"/>
<dbReference type="SUPFAM" id="SSF52788">
    <property type="entry name" value="Phosphotyrosine protein phosphatases I"/>
    <property type="match status" value="1"/>
</dbReference>
<evidence type="ECO:0000259" key="4">
    <source>
        <dbReference type="Pfam" id="PF01451"/>
    </source>
</evidence>
<keyword evidence="3" id="KW-0812">Transmembrane</keyword>
<evidence type="ECO:0000256" key="3">
    <source>
        <dbReference type="SAM" id="Phobius"/>
    </source>
</evidence>
<feature type="domain" description="Phosphotyrosine protein phosphatase I" evidence="4">
    <location>
        <begin position="85"/>
        <end position="117"/>
    </location>
</feature>
<evidence type="ECO:0000256" key="2">
    <source>
        <dbReference type="SAM" id="MobiDB-lite"/>
    </source>
</evidence>
<proteinExistence type="predicted"/>
<organism evidence="7">
    <name type="scientific">Soboliphyme baturini</name>
    <dbReference type="NCBI Taxonomy" id="241478"/>
    <lineage>
        <taxon>Eukaryota</taxon>
        <taxon>Metazoa</taxon>
        <taxon>Ecdysozoa</taxon>
        <taxon>Nematoda</taxon>
        <taxon>Enoplea</taxon>
        <taxon>Dorylaimia</taxon>
        <taxon>Dioctophymatida</taxon>
        <taxon>Dioctophymatoidea</taxon>
        <taxon>Soboliphymatidae</taxon>
        <taxon>Soboliphyme</taxon>
    </lineage>
</organism>
<dbReference type="Gene3D" id="3.40.50.2300">
    <property type="match status" value="1"/>
</dbReference>
<reference evidence="5 6" key="2">
    <citation type="submission" date="2018-11" db="EMBL/GenBank/DDBJ databases">
        <authorList>
            <consortium name="Pathogen Informatics"/>
        </authorList>
    </citation>
    <scope>NUCLEOTIDE SEQUENCE [LARGE SCALE GENOMIC DNA]</scope>
</reference>
<feature type="transmembrane region" description="Helical" evidence="3">
    <location>
        <begin position="120"/>
        <end position="143"/>
    </location>
</feature>
<dbReference type="OrthoDB" id="3388at2759"/>
<sequence length="144" mass="16308">MQGPLRLKIQDTNRKVRVLSPEGAIRDRAREADAFGWERPELQSVNDSEHEQEEPSTTFSKSSLTCPCARKILGSFADTMTSKAVLFVCLGNICRSPMAEAVFKDLLKKRNILEKVRLRYISNILSFHYLIIDSILTVFISMAS</sequence>
<feature type="region of interest" description="Disordered" evidence="2">
    <location>
        <begin position="35"/>
        <end position="62"/>
    </location>
</feature>
<dbReference type="GO" id="GO:0004725">
    <property type="term" value="F:protein tyrosine phosphatase activity"/>
    <property type="evidence" value="ECO:0007669"/>
    <property type="project" value="UniProtKB-EC"/>
</dbReference>
<dbReference type="Pfam" id="PF01451">
    <property type="entry name" value="LMWPc"/>
    <property type="match status" value="1"/>
</dbReference>
<dbReference type="EMBL" id="UZAM01010875">
    <property type="protein sequence ID" value="VDP14021.1"/>
    <property type="molecule type" value="Genomic_DNA"/>
</dbReference>
<evidence type="ECO:0000313" key="6">
    <source>
        <dbReference type="Proteomes" id="UP000270296"/>
    </source>
</evidence>
<dbReference type="Proteomes" id="UP000270296">
    <property type="component" value="Unassembled WGS sequence"/>
</dbReference>
<reference evidence="7" key="1">
    <citation type="submission" date="2016-06" db="UniProtKB">
        <authorList>
            <consortium name="WormBaseParasite"/>
        </authorList>
    </citation>
    <scope>IDENTIFICATION</scope>
</reference>
<keyword evidence="3" id="KW-1133">Transmembrane helix</keyword>
<evidence type="ECO:0000313" key="7">
    <source>
        <dbReference type="WBParaSite" id="SBAD_0000800601-mRNA-1"/>
    </source>
</evidence>
<gene>
    <name evidence="5" type="ORF">SBAD_LOCUS7716</name>
</gene>
<dbReference type="InterPro" id="IPR050438">
    <property type="entry name" value="LMW_PTPase"/>
</dbReference>